<evidence type="ECO:0000313" key="10">
    <source>
        <dbReference type="EMBL" id="BAL57489.1"/>
    </source>
</evidence>
<dbReference type="Pfam" id="PF00198">
    <property type="entry name" value="2-oxoacid_dh"/>
    <property type="match status" value="1"/>
</dbReference>
<name>H5SMV3_9CHLR</name>
<dbReference type="GO" id="GO:0031405">
    <property type="term" value="F:lipoic acid binding"/>
    <property type="evidence" value="ECO:0007669"/>
    <property type="project" value="TreeGrafter"/>
</dbReference>
<dbReference type="InterPro" id="IPR036625">
    <property type="entry name" value="E3-bd_dom_sf"/>
</dbReference>
<protein>
    <recommendedName>
        <fullName evidence="6">Dihydrolipoamide acetyltransferase component of pyruvate dehydrogenase complex</fullName>
        <ecNumber evidence="6">2.3.1.-</ecNumber>
    </recommendedName>
</protein>
<comment type="cofactor">
    <cofactor evidence="1 6">
        <name>(R)-lipoate</name>
        <dbReference type="ChEBI" id="CHEBI:83088"/>
    </cofactor>
</comment>
<dbReference type="InterPro" id="IPR003016">
    <property type="entry name" value="2-oxoA_DH_lipoyl-BS"/>
</dbReference>
<dbReference type="Gene3D" id="4.10.320.10">
    <property type="entry name" value="E3-binding domain"/>
    <property type="match status" value="1"/>
</dbReference>
<feature type="domain" description="Peripheral subunit-binding (PSBD)" evidence="9">
    <location>
        <begin position="126"/>
        <end position="163"/>
    </location>
</feature>
<evidence type="ECO:0000259" key="9">
    <source>
        <dbReference type="PROSITE" id="PS51826"/>
    </source>
</evidence>
<evidence type="ECO:0000256" key="6">
    <source>
        <dbReference type="RuleBase" id="RU003423"/>
    </source>
</evidence>
<feature type="compositionally biased region" description="Pro residues" evidence="7">
    <location>
        <begin position="175"/>
        <end position="205"/>
    </location>
</feature>
<sequence>MPVQVLVPLMGEGVQEVTITRWLKKEGESIRELDPLLEVNTDKVDTEIPAPASGVLLKVLAEEGKIAKVGEVIALIGEPGEKFEPEGTRSSTLQEQPAATAAMEAPATPQPAPAPAPAASSRMAGFISPVVARLAAEHGVDLSQVKGSGQGGRITKQDVLSYIEARQRAAAPAISTPPAPIPTPSAPTPSVPPSPAPGTPAAPPPVAAVALSAQDELLPHTLMRRQIAEHMVMSKRTSPHVLTVMEADLSRVIAHRNAHREAFARDGVHLTYTAYFIAAIVTALKAYPIVNSSWSEEGILIHGEVNIGMATSLGEEGLIVPVIKRADTLSLLGIARAVNDLANRARARKLQPDEVKGGTFTLTNHGISGSLFAFPIINQPQCGILGVGALHKRPIVITDSEGNDSIAIRPMVYLSFVFDHRILDGAQADNFLAKVKESLENWR</sequence>
<dbReference type="InterPro" id="IPR001078">
    <property type="entry name" value="2-oxoacid_DH_actylTfrase"/>
</dbReference>
<dbReference type="SUPFAM" id="SSF47005">
    <property type="entry name" value="Peripheral subunit-binding domain of 2-oxo acid dehydrogenase complex"/>
    <property type="match status" value="1"/>
</dbReference>
<keyword evidence="3 6" id="KW-0808">Transferase</keyword>
<dbReference type="GO" id="GO:0016407">
    <property type="term" value="F:acetyltransferase activity"/>
    <property type="evidence" value="ECO:0007669"/>
    <property type="project" value="TreeGrafter"/>
</dbReference>
<feature type="domain" description="Lipoyl-binding" evidence="8">
    <location>
        <begin position="2"/>
        <end position="77"/>
    </location>
</feature>
<reference evidence="10" key="2">
    <citation type="journal article" date="2012" name="PLoS ONE">
        <title>A Deeply Branching Thermophilic Bacterium with an Ancient Acetyl-CoA Pathway Dominates a Subsurface Ecosystem.</title>
        <authorList>
            <person name="Takami H."/>
            <person name="Noguchi H."/>
            <person name="Takaki Y."/>
            <person name="Uchiyama I."/>
            <person name="Toyoda A."/>
            <person name="Nishi S."/>
            <person name="Chee G.-J."/>
            <person name="Arai W."/>
            <person name="Nunoura T."/>
            <person name="Itoh T."/>
            <person name="Hattori M."/>
            <person name="Takai K."/>
        </authorList>
    </citation>
    <scope>NUCLEOTIDE SEQUENCE</scope>
</reference>
<dbReference type="InterPro" id="IPR050743">
    <property type="entry name" value="2-oxoacid_DH_E2_comp"/>
</dbReference>
<accession>H5SMV3</accession>
<organism evidence="10">
    <name type="scientific">uncultured Chloroflexota bacterium</name>
    <dbReference type="NCBI Taxonomy" id="166587"/>
    <lineage>
        <taxon>Bacteria</taxon>
        <taxon>Bacillati</taxon>
        <taxon>Chloroflexota</taxon>
        <taxon>environmental samples</taxon>
    </lineage>
</organism>
<dbReference type="Pfam" id="PF00364">
    <property type="entry name" value="Biotin_lipoyl"/>
    <property type="match status" value="1"/>
</dbReference>
<dbReference type="InterPro" id="IPR004167">
    <property type="entry name" value="PSBD"/>
</dbReference>
<feature type="region of interest" description="Disordered" evidence="7">
    <location>
        <begin position="80"/>
        <end position="120"/>
    </location>
</feature>
<dbReference type="Gene3D" id="2.40.50.100">
    <property type="match status" value="1"/>
</dbReference>
<dbReference type="InterPro" id="IPR023213">
    <property type="entry name" value="CAT-like_dom_sf"/>
</dbReference>
<reference evidence="10" key="1">
    <citation type="journal article" date="2005" name="Environ. Microbiol.">
        <title>Genetic and functional properties of uncultivated thermophilic crenarchaeotes from a subsurface gold mine as revealed by analysis of genome fragments.</title>
        <authorList>
            <person name="Nunoura T."/>
            <person name="Hirayama H."/>
            <person name="Takami H."/>
            <person name="Oida H."/>
            <person name="Nishi S."/>
            <person name="Shimamura S."/>
            <person name="Suzuki Y."/>
            <person name="Inagaki F."/>
            <person name="Takai K."/>
            <person name="Nealson K.H."/>
            <person name="Horikoshi K."/>
        </authorList>
    </citation>
    <scope>NUCLEOTIDE SEQUENCE</scope>
</reference>
<dbReference type="AlphaFoldDB" id="H5SMV3"/>
<dbReference type="EC" id="2.3.1.-" evidence="6"/>
<evidence type="ECO:0000256" key="1">
    <source>
        <dbReference type="ARBA" id="ARBA00001938"/>
    </source>
</evidence>
<evidence type="ECO:0000259" key="8">
    <source>
        <dbReference type="PROSITE" id="PS50968"/>
    </source>
</evidence>
<keyword evidence="5 6" id="KW-0012">Acyltransferase</keyword>
<evidence type="ECO:0000256" key="5">
    <source>
        <dbReference type="ARBA" id="ARBA00023315"/>
    </source>
</evidence>
<feature type="compositionally biased region" description="Low complexity" evidence="7">
    <location>
        <begin position="95"/>
        <end position="107"/>
    </location>
</feature>
<evidence type="ECO:0000256" key="7">
    <source>
        <dbReference type="SAM" id="MobiDB-lite"/>
    </source>
</evidence>
<dbReference type="CDD" id="cd06849">
    <property type="entry name" value="lipoyl_domain"/>
    <property type="match status" value="1"/>
</dbReference>
<evidence type="ECO:0000256" key="3">
    <source>
        <dbReference type="ARBA" id="ARBA00022679"/>
    </source>
</evidence>
<feature type="region of interest" description="Disordered" evidence="7">
    <location>
        <begin position="171"/>
        <end position="205"/>
    </location>
</feature>
<dbReference type="PROSITE" id="PS50968">
    <property type="entry name" value="BIOTINYL_LIPOYL"/>
    <property type="match status" value="1"/>
</dbReference>
<proteinExistence type="inferred from homology"/>
<keyword evidence="4 6" id="KW-0450">Lipoyl</keyword>
<gene>
    <name evidence="10" type="ORF">HGMM_F51C01C09</name>
</gene>
<dbReference type="GO" id="GO:0005737">
    <property type="term" value="C:cytoplasm"/>
    <property type="evidence" value="ECO:0007669"/>
    <property type="project" value="TreeGrafter"/>
</dbReference>
<evidence type="ECO:0000256" key="2">
    <source>
        <dbReference type="ARBA" id="ARBA00007317"/>
    </source>
</evidence>
<dbReference type="PANTHER" id="PTHR43178:SF5">
    <property type="entry name" value="LIPOAMIDE ACYLTRANSFERASE COMPONENT OF BRANCHED-CHAIN ALPHA-KETO ACID DEHYDROGENASE COMPLEX, MITOCHONDRIAL"/>
    <property type="match status" value="1"/>
</dbReference>
<dbReference type="EMBL" id="AP011777">
    <property type="protein sequence ID" value="BAL57489.1"/>
    <property type="molecule type" value="Genomic_DNA"/>
</dbReference>
<evidence type="ECO:0000256" key="4">
    <source>
        <dbReference type="ARBA" id="ARBA00022823"/>
    </source>
</evidence>
<comment type="similarity">
    <text evidence="2 6">Belongs to the 2-oxoacid dehydrogenase family.</text>
</comment>
<dbReference type="Gene3D" id="3.30.559.10">
    <property type="entry name" value="Chloramphenicol acetyltransferase-like domain"/>
    <property type="match status" value="1"/>
</dbReference>
<dbReference type="SUPFAM" id="SSF51230">
    <property type="entry name" value="Single hybrid motif"/>
    <property type="match status" value="1"/>
</dbReference>
<dbReference type="PROSITE" id="PS00189">
    <property type="entry name" value="LIPOYL"/>
    <property type="match status" value="1"/>
</dbReference>
<dbReference type="InterPro" id="IPR000089">
    <property type="entry name" value="Biotin_lipoyl"/>
</dbReference>
<dbReference type="InterPro" id="IPR011053">
    <property type="entry name" value="Single_hybrid_motif"/>
</dbReference>
<dbReference type="SUPFAM" id="SSF52777">
    <property type="entry name" value="CoA-dependent acyltransferases"/>
    <property type="match status" value="1"/>
</dbReference>
<dbReference type="PANTHER" id="PTHR43178">
    <property type="entry name" value="DIHYDROLIPOAMIDE ACETYLTRANSFERASE COMPONENT OF PYRUVATE DEHYDROGENASE COMPLEX"/>
    <property type="match status" value="1"/>
</dbReference>
<dbReference type="PROSITE" id="PS51826">
    <property type="entry name" value="PSBD"/>
    <property type="match status" value="1"/>
</dbReference>
<dbReference type="Pfam" id="PF02817">
    <property type="entry name" value="E3_binding"/>
    <property type="match status" value="1"/>
</dbReference>